<dbReference type="Gene3D" id="2.60.120.10">
    <property type="entry name" value="Jelly Rolls"/>
    <property type="match status" value="1"/>
</dbReference>
<dbReference type="CDD" id="cd02208">
    <property type="entry name" value="cupin_RmlC-like"/>
    <property type="match status" value="1"/>
</dbReference>
<name>A0ABR3S064_9PLEO</name>
<keyword evidence="2" id="KW-1185">Reference proteome</keyword>
<comment type="caution">
    <text evidence="1">The sequence shown here is derived from an EMBL/GenBank/DDBJ whole genome shotgun (WGS) entry which is preliminary data.</text>
</comment>
<dbReference type="InterPro" id="IPR014710">
    <property type="entry name" value="RmlC-like_jellyroll"/>
</dbReference>
<sequence>MTFTLTDTTSHISTDSVALSYNGDADNQISQDVTMLYPTAETGYRVTRAIAPQGSKFQVGAHWHEEYDEYMRVIQGRLKLRLGDKWEVYTPEDGEILIARGVVHDLCRADKDARPGEEDEGDMIIEERSDPFFGWKLPLQQLLVLMYSDTYIETIPGPAGWYATHGLYALLKPLARLLGLKPFYDEYTPSRLAVVRMEMEEGVAKKKKT</sequence>
<dbReference type="Proteomes" id="UP001521785">
    <property type="component" value="Unassembled WGS sequence"/>
</dbReference>
<dbReference type="SUPFAM" id="SSF51182">
    <property type="entry name" value="RmlC-like cupins"/>
    <property type="match status" value="1"/>
</dbReference>
<evidence type="ECO:0008006" key="3">
    <source>
        <dbReference type="Google" id="ProtNLM"/>
    </source>
</evidence>
<dbReference type="InterPro" id="IPR011051">
    <property type="entry name" value="RmlC_Cupin_sf"/>
</dbReference>
<evidence type="ECO:0000313" key="1">
    <source>
        <dbReference type="EMBL" id="KAL1610055.1"/>
    </source>
</evidence>
<accession>A0ABR3S064</accession>
<evidence type="ECO:0000313" key="2">
    <source>
        <dbReference type="Proteomes" id="UP001521785"/>
    </source>
</evidence>
<proteinExistence type="predicted"/>
<reference evidence="1 2" key="1">
    <citation type="submission" date="2024-02" db="EMBL/GenBank/DDBJ databases">
        <title>De novo assembly and annotation of 12 fungi associated with fruit tree decline syndrome in Ontario, Canada.</title>
        <authorList>
            <person name="Sulman M."/>
            <person name="Ellouze W."/>
            <person name="Ilyukhin E."/>
        </authorList>
    </citation>
    <scope>NUCLEOTIDE SEQUENCE [LARGE SCALE GENOMIC DNA]</scope>
    <source>
        <strain evidence="1 2">M42-189</strain>
    </source>
</reference>
<dbReference type="EMBL" id="JAKJXO020000002">
    <property type="protein sequence ID" value="KAL1610055.1"/>
    <property type="molecule type" value="Genomic_DNA"/>
</dbReference>
<organism evidence="1 2">
    <name type="scientific">Paraconiothyrium brasiliense</name>
    <dbReference type="NCBI Taxonomy" id="300254"/>
    <lineage>
        <taxon>Eukaryota</taxon>
        <taxon>Fungi</taxon>
        <taxon>Dikarya</taxon>
        <taxon>Ascomycota</taxon>
        <taxon>Pezizomycotina</taxon>
        <taxon>Dothideomycetes</taxon>
        <taxon>Pleosporomycetidae</taxon>
        <taxon>Pleosporales</taxon>
        <taxon>Massarineae</taxon>
        <taxon>Didymosphaeriaceae</taxon>
        <taxon>Paraconiothyrium</taxon>
    </lineage>
</organism>
<gene>
    <name evidence="1" type="ORF">SLS60_001720</name>
</gene>
<protein>
    <recommendedName>
        <fullName evidence="3">Cupin 2 conserved barrel domain-containing protein</fullName>
    </recommendedName>
</protein>